<evidence type="ECO:0000313" key="3">
    <source>
        <dbReference type="EMBL" id="MDO3383808.1"/>
    </source>
</evidence>
<keyword evidence="4" id="KW-1185">Reference proteome</keyword>
<reference evidence="3" key="1">
    <citation type="submission" date="2023-07" db="EMBL/GenBank/DDBJ databases">
        <title>Gilvimarinus algae sp. nov., isolated from the surface of Kelp.</title>
        <authorList>
            <person name="Sun Y.Y."/>
            <person name="Gong Y."/>
            <person name="Du Z.J."/>
        </authorList>
    </citation>
    <scope>NUCLEOTIDE SEQUENCE</scope>
    <source>
        <strain evidence="3">SDUM040014</strain>
    </source>
</reference>
<keyword evidence="3" id="KW-0482">Metalloprotease</keyword>
<name>A0ABT8TI97_9GAMM</name>
<feature type="transmembrane region" description="Helical" evidence="1">
    <location>
        <begin position="153"/>
        <end position="172"/>
    </location>
</feature>
<keyword evidence="3" id="KW-0645">Protease</keyword>
<feature type="domain" description="CAAX prenyl protease 2/Lysostaphin resistance protein A-like" evidence="2">
    <location>
        <begin position="154"/>
        <end position="244"/>
    </location>
</feature>
<dbReference type="GO" id="GO:0008237">
    <property type="term" value="F:metallopeptidase activity"/>
    <property type="evidence" value="ECO:0007669"/>
    <property type="project" value="UniProtKB-KW"/>
</dbReference>
<feature type="transmembrane region" description="Helical" evidence="1">
    <location>
        <begin position="236"/>
        <end position="254"/>
    </location>
</feature>
<keyword evidence="1" id="KW-0812">Transmembrane</keyword>
<feature type="transmembrane region" description="Helical" evidence="1">
    <location>
        <begin position="116"/>
        <end position="137"/>
    </location>
</feature>
<evidence type="ECO:0000259" key="2">
    <source>
        <dbReference type="Pfam" id="PF02517"/>
    </source>
</evidence>
<keyword evidence="1" id="KW-0472">Membrane</keyword>
<dbReference type="InterPro" id="IPR052710">
    <property type="entry name" value="CAAX_protease"/>
</dbReference>
<dbReference type="InterPro" id="IPR003675">
    <property type="entry name" value="Rce1/LyrA-like_dom"/>
</dbReference>
<comment type="caution">
    <text evidence="3">The sequence shown here is derived from an EMBL/GenBank/DDBJ whole genome shotgun (WGS) entry which is preliminary data.</text>
</comment>
<dbReference type="RefSeq" id="WP_302714845.1">
    <property type="nucleotide sequence ID" value="NZ_JAULRT010000062.1"/>
</dbReference>
<accession>A0ABT8TI97</accession>
<keyword evidence="3" id="KW-0378">Hydrolase</keyword>
<organism evidence="3 4">
    <name type="scientific">Gilvimarinus algae</name>
    <dbReference type="NCBI Taxonomy" id="3058037"/>
    <lineage>
        <taxon>Bacteria</taxon>
        <taxon>Pseudomonadati</taxon>
        <taxon>Pseudomonadota</taxon>
        <taxon>Gammaproteobacteria</taxon>
        <taxon>Cellvibrionales</taxon>
        <taxon>Cellvibrionaceae</taxon>
        <taxon>Gilvimarinus</taxon>
    </lineage>
</organism>
<dbReference type="EC" id="3.4.-.-" evidence="3"/>
<protein>
    <submittedName>
        <fullName evidence="3">CPBP family intramembrane metalloprotease</fullName>
        <ecNumber evidence="3">3.4.-.-</ecNumber>
    </submittedName>
</protein>
<keyword evidence="1" id="KW-1133">Transmembrane helix</keyword>
<feature type="transmembrane region" description="Helical" evidence="1">
    <location>
        <begin position="184"/>
        <end position="203"/>
    </location>
</feature>
<dbReference type="Pfam" id="PF02517">
    <property type="entry name" value="Rce1-like"/>
    <property type="match status" value="1"/>
</dbReference>
<feature type="transmembrane region" description="Helical" evidence="1">
    <location>
        <begin position="27"/>
        <end position="49"/>
    </location>
</feature>
<sequence>MQSIPLAEGRPEEPQQSLPRAGRASGWLAVMALVYLVATFAYFICFGIYTAVTQPGLPQGEVEALITQHGQSLDGLAGMYMVQFLFLMPLILLISHFSQQSWRETLALKPVALRTIGFWMAIWALYQAFAIALHLWVDIPEDPFVQMMTGSRHLLVSLVVVLLAPVLEELVFRGYLFKAWRHSWLGFSGTLLLTSLLFLLLHVGQYNPLVLGQLFAFALILGFAREKTGSLITPWVLHLANNLFATVMITYLGLGA</sequence>
<feature type="transmembrane region" description="Helical" evidence="1">
    <location>
        <begin position="77"/>
        <end position="95"/>
    </location>
</feature>
<dbReference type="EMBL" id="JAULRT010000062">
    <property type="protein sequence ID" value="MDO3383808.1"/>
    <property type="molecule type" value="Genomic_DNA"/>
</dbReference>
<gene>
    <name evidence="3" type="ORF">QWI16_16615</name>
</gene>
<dbReference type="PANTHER" id="PTHR36435">
    <property type="entry name" value="SLR1288 PROTEIN"/>
    <property type="match status" value="1"/>
</dbReference>
<dbReference type="Proteomes" id="UP001168380">
    <property type="component" value="Unassembled WGS sequence"/>
</dbReference>
<evidence type="ECO:0000256" key="1">
    <source>
        <dbReference type="SAM" id="Phobius"/>
    </source>
</evidence>
<proteinExistence type="predicted"/>
<dbReference type="PANTHER" id="PTHR36435:SF1">
    <property type="entry name" value="CAAX AMINO TERMINAL PROTEASE FAMILY PROTEIN"/>
    <property type="match status" value="1"/>
</dbReference>
<evidence type="ECO:0000313" key="4">
    <source>
        <dbReference type="Proteomes" id="UP001168380"/>
    </source>
</evidence>